<protein>
    <submittedName>
        <fullName evidence="1">Uncharacterized protein</fullName>
    </submittedName>
</protein>
<evidence type="ECO:0000313" key="1">
    <source>
        <dbReference type="EMBL" id="MBC9811080.1"/>
    </source>
</evidence>
<proteinExistence type="predicted"/>
<dbReference type="EMBL" id="JACVEL010000001">
    <property type="protein sequence ID" value="MBC9811080.1"/>
    <property type="molecule type" value="Genomic_DNA"/>
</dbReference>
<sequence length="128" mass="13864">MNASLTGVPNSSGKSMNDVLNWFDEMVITPIQSFSNDVQSFIDQNPNLMRHLNPLPDAISIDFSAAAFAGPGTSGTIHVNWILKSPNASHKPIVSYEQTMGAGAKITNILKFCVRTNVVSLFCSQSTF</sequence>
<keyword evidence="2" id="KW-1185">Reference proteome</keyword>
<dbReference type="AlphaFoldDB" id="A0A8J6U1G4"/>
<reference evidence="1" key="1">
    <citation type="submission" date="2020-09" db="EMBL/GenBank/DDBJ databases">
        <title>Taishania pollutisoli gen. nov., sp. nov., Isolated from Tetrabromobisphenol A-Contaminated Soil.</title>
        <authorList>
            <person name="Chen Q."/>
        </authorList>
    </citation>
    <scope>NUCLEOTIDE SEQUENCE</scope>
    <source>
        <strain evidence="1">CZZ-1</strain>
    </source>
</reference>
<accession>A0A8J6U1G4</accession>
<organism evidence="1 2">
    <name type="scientific">Taishania pollutisoli</name>
    <dbReference type="NCBI Taxonomy" id="2766479"/>
    <lineage>
        <taxon>Bacteria</taxon>
        <taxon>Pseudomonadati</taxon>
        <taxon>Bacteroidota</taxon>
        <taxon>Flavobacteriia</taxon>
        <taxon>Flavobacteriales</taxon>
        <taxon>Crocinitomicaceae</taxon>
        <taxon>Taishania</taxon>
    </lineage>
</organism>
<dbReference type="Proteomes" id="UP000652681">
    <property type="component" value="Unassembled WGS sequence"/>
</dbReference>
<evidence type="ECO:0000313" key="2">
    <source>
        <dbReference type="Proteomes" id="UP000652681"/>
    </source>
</evidence>
<gene>
    <name evidence="1" type="ORF">H9Y05_01195</name>
</gene>
<name>A0A8J6U1G4_9FLAO</name>
<dbReference type="RefSeq" id="WP_216713273.1">
    <property type="nucleotide sequence ID" value="NZ_JACVEL010000001.1"/>
</dbReference>
<comment type="caution">
    <text evidence="1">The sequence shown here is derived from an EMBL/GenBank/DDBJ whole genome shotgun (WGS) entry which is preliminary data.</text>
</comment>